<dbReference type="GO" id="GO:0004497">
    <property type="term" value="F:monooxygenase activity"/>
    <property type="evidence" value="ECO:0007669"/>
    <property type="project" value="UniProtKB-KW"/>
</dbReference>
<dbReference type="PROSITE" id="PS00086">
    <property type="entry name" value="CYTOCHROME_P450"/>
    <property type="match status" value="1"/>
</dbReference>
<dbReference type="InterPro" id="IPR017972">
    <property type="entry name" value="Cyt_P450_CS"/>
</dbReference>
<dbReference type="EMBL" id="AUVB01000042">
    <property type="protein sequence ID" value="KGE03918.1"/>
    <property type="molecule type" value="Genomic_DNA"/>
</dbReference>
<gene>
    <name evidence="4" type="ORF">HRUBRA_01423</name>
</gene>
<dbReference type="GO" id="GO:0005506">
    <property type="term" value="F:iron ion binding"/>
    <property type="evidence" value="ECO:0007669"/>
    <property type="project" value="InterPro"/>
</dbReference>
<dbReference type="InterPro" id="IPR001128">
    <property type="entry name" value="Cyt_P450"/>
</dbReference>
<keyword evidence="3" id="KW-0560">Oxidoreductase</keyword>
<dbReference type="Proteomes" id="UP000029640">
    <property type="component" value="Unassembled WGS sequence"/>
</dbReference>
<dbReference type="STRING" id="1265313.HRUBRA_01423"/>
<dbReference type="InterPro" id="IPR036396">
    <property type="entry name" value="Cyt_P450_sf"/>
</dbReference>
<dbReference type="GO" id="GO:0020037">
    <property type="term" value="F:heme binding"/>
    <property type="evidence" value="ECO:0007669"/>
    <property type="project" value="InterPro"/>
</dbReference>
<evidence type="ECO:0000256" key="1">
    <source>
        <dbReference type="ARBA" id="ARBA00001971"/>
    </source>
</evidence>
<evidence type="ECO:0000256" key="3">
    <source>
        <dbReference type="RuleBase" id="RU000461"/>
    </source>
</evidence>
<reference evidence="4 5" key="1">
    <citation type="journal article" date="2014" name="Genome Announc.">
        <title>Genome Sequence of Gammaproteobacterial Pseudohaliea rubra Type Strain DSM 19751, Isolated from Coastal Seawater of the Mediterranean Sea.</title>
        <authorList>
            <person name="Spring S."/>
            <person name="Fiebig A."/>
            <person name="Riedel T."/>
            <person name="Goker M."/>
            <person name="Klenk H.P."/>
        </authorList>
    </citation>
    <scope>NUCLEOTIDE SEQUENCE [LARGE SCALE GENOMIC DNA]</scope>
    <source>
        <strain evidence="4 5">DSM 19751</strain>
    </source>
</reference>
<dbReference type="PANTHER" id="PTHR46696">
    <property type="entry name" value="P450, PUTATIVE (EUROFUNG)-RELATED"/>
    <property type="match status" value="1"/>
</dbReference>
<keyword evidence="3" id="KW-0479">Metal-binding</keyword>
<name>A0A095VS44_9GAMM</name>
<organism evidence="4 5">
    <name type="scientific">Pseudohaliea rubra DSM 19751</name>
    <dbReference type="NCBI Taxonomy" id="1265313"/>
    <lineage>
        <taxon>Bacteria</taxon>
        <taxon>Pseudomonadati</taxon>
        <taxon>Pseudomonadota</taxon>
        <taxon>Gammaproteobacteria</taxon>
        <taxon>Cellvibrionales</taxon>
        <taxon>Halieaceae</taxon>
        <taxon>Pseudohaliea</taxon>
    </lineage>
</organism>
<evidence type="ECO:0000256" key="2">
    <source>
        <dbReference type="ARBA" id="ARBA00010617"/>
    </source>
</evidence>
<accession>A0A095VS44</accession>
<keyword evidence="3" id="KW-0408">Iron</keyword>
<keyword evidence="3" id="KW-0503">Monooxygenase</keyword>
<keyword evidence="3" id="KW-0349">Heme</keyword>
<dbReference type="eggNOG" id="COG2124">
    <property type="taxonomic scope" value="Bacteria"/>
</dbReference>
<comment type="similarity">
    <text evidence="2 3">Belongs to the cytochrome P450 family.</text>
</comment>
<dbReference type="CDD" id="cd00302">
    <property type="entry name" value="cytochrome_P450"/>
    <property type="match status" value="1"/>
</dbReference>
<dbReference type="OrthoDB" id="9764248at2"/>
<evidence type="ECO:0000313" key="4">
    <source>
        <dbReference type="EMBL" id="KGE03918.1"/>
    </source>
</evidence>
<dbReference type="SUPFAM" id="SSF48264">
    <property type="entry name" value="Cytochrome P450"/>
    <property type="match status" value="1"/>
</dbReference>
<dbReference type="PANTHER" id="PTHR46696:SF1">
    <property type="entry name" value="CYTOCHROME P450 YJIB-RELATED"/>
    <property type="match status" value="1"/>
</dbReference>
<keyword evidence="5" id="KW-1185">Reference proteome</keyword>
<dbReference type="AlphaFoldDB" id="A0A095VS44"/>
<dbReference type="GO" id="GO:0016705">
    <property type="term" value="F:oxidoreductase activity, acting on paired donors, with incorporation or reduction of molecular oxygen"/>
    <property type="evidence" value="ECO:0007669"/>
    <property type="project" value="InterPro"/>
</dbReference>
<protein>
    <recommendedName>
        <fullName evidence="6">Cytochrome P450 hydroxylase</fullName>
    </recommendedName>
</protein>
<dbReference type="Gene3D" id="1.10.630.10">
    <property type="entry name" value="Cytochrome P450"/>
    <property type="match status" value="1"/>
</dbReference>
<dbReference type="HOGENOM" id="CLU_056155_0_0_6"/>
<proteinExistence type="inferred from homology"/>
<comment type="caution">
    <text evidence="4">The sequence shown here is derived from an EMBL/GenBank/DDBJ whole genome shotgun (WGS) entry which is preliminary data.</text>
</comment>
<evidence type="ECO:0008006" key="6">
    <source>
        <dbReference type="Google" id="ProtNLM"/>
    </source>
</evidence>
<comment type="cofactor">
    <cofactor evidence="1">
        <name>heme</name>
        <dbReference type="ChEBI" id="CHEBI:30413"/>
    </cofactor>
</comment>
<sequence length="407" mass="46136">MMTDYRVDSFQAAARTLRNMDLRQALYDEGGILMERVLVNLHGDEHRNRRAVESQLFRKNFFRLYESEIFPALLEETLDQFLVEDALDLKALGYRIMVHVSLAFAGIDRVDSSVEEADTLHRLLIHLGQAATIGQYHGDRAGIMQEILSAMEEFDRRFFQPSRARRVSLLERFADGSLEEAELPRDILTVLLMNDDMVQLPDEILMKEVAFFYLAASHTSVHSLVHATNELFTWFRARGGSPQELLAEPRILQRFVHESLRLHPSSPESWRRATCPLEVPGQGEVAEGSKVVIDLQRANRDRSVFGNDADCFNPYRERPPQVSPAGLSFGGGMHVCLGMNLVAGTILRSDDQYDPENHQYGTLAIIIGELLGRGMRPDPERPPRKIEASERDVWAEYPVRFDGASAA</sequence>
<evidence type="ECO:0000313" key="5">
    <source>
        <dbReference type="Proteomes" id="UP000029640"/>
    </source>
</evidence>
<dbReference type="Pfam" id="PF00067">
    <property type="entry name" value="p450"/>
    <property type="match status" value="1"/>
</dbReference>